<comment type="catalytic activity">
    <reaction evidence="5">
        <text>[protein]-C-terminal S-[(2E,6E)-farnesyl]-L-cysteine + S-adenosyl-L-methionine = [protein]-C-terminal S-[(2E,6E)-farnesyl]-L-cysteine methyl ester + S-adenosyl-L-homocysteine</text>
        <dbReference type="Rhea" id="RHEA:21672"/>
        <dbReference type="Rhea" id="RHEA-COMP:12125"/>
        <dbReference type="Rhea" id="RHEA-COMP:12126"/>
        <dbReference type="ChEBI" id="CHEBI:57856"/>
        <dbReference type="ChEBI" id="CHEBI:59789"/>
        <dbReference type="ChEBI" id="CHEBI:90510"/>
        <dbReference type="ChEBI" id="CHEBI:90511"/>
        <dbReference type="EC" id="2.1.1.100"/>
    </reaction>
</comment>
<keyword evidence="8" id="KW-1185">Reference proteome</keyword>
<comment type="similarity">
    <text evidence="5">Belongs to the class VI-like SAM-binding methyltransferase superfamily. Isoprenylcysteine carboxyl methyltransferase family.</text>
</comment>
<evidence type="ECO:0000313" key="7">
    <source>
        <dbReference type="EMBL" id="RUS24237.1"/>
    </source>
</evidence>
<feature type="signal peptide" evidence="6">
    <location>
        <begin position="1"/>
        <end position="18"/>
    </location>
</feature>
<proteinExistence type="inferred from homology"/>
<keyword evidence="3 5" id="KW-1133">Transmembrane helix</keyword>
<evidence type="ECO:0000313" key="8">
    <source>
        <dbReference type="Proteomes" id="UP000274822"/>
    </source>
</evidence>
<dbReference type="Gene3D" id="1.20.120.1630">
    <property type="match status" value="1"/>
</dbReference>
<comment type="caution">
    <text evidence="5">Lacks conserved residue(s) required for the propagation of feature annotation.</text>
</comment>
<dbReference type="EMBL" id="RBNJ01016730">
    <property type="protein sequence ID" value="RUS24237.1"/>
    <property type="molecule type" value="Genomic_DNA"/>
</dbReference>
<keyword evidence="5" id="KW-0256">Endoplasmic reticulum</keyword>
<feature type="chain" id="PRO_5019044079" description="Protein-S-isoprenylcysteine O-methyltransferase" evidence="6">
    <location>
        <begin position="19"/>
        <end position="225"/>
    </location>
</feature>
<keyword evidence="5" id="KW-0808">Transferase</keyword>
<keyword evidence="6" id="KW-0732">Signal</keyword>
<dbReference type="GO" id="GO:0032259">
    <property type="term" value="P:methylation"/>
    <property type="evidence" value="ECO:0007669"/>
    <property type="project" value="UniProtKB-KW"/>
</dbReference>
<dbReference type="GO" id="GO:0005789">
    <property type="term" value="C:endoplasmic reticulum membrane"/>
    <property type="evidence" value="ECO:0007669"/>
    <property type="project" value="UniProtKB-SubCell"/>
</dbReference>
<organism evidence="7 8">
    <name type="scientific">Jimgerdemannia flammicorona</name>
    <dbReference type="NCBI Taxonomy" id="994334"/>
    <lineage>
        <taxon>Eukaryota</taxon>
        <taxon>Fungi</taxon>
        <taxon>Fungi incertae sedis</taxon>
        <taxon>Mucoromycota</taxon>
        <taxon>Mucoromycotina</taxon>
        <taxon>Endogonomycetes</taxon>
        <taxon>Endogonales</taxon>
        <taxon>Endogonaceae</taxon>
        <taxon>Jimgerdemannia</taxon>
    </lineage>
</organism>
<feature type="transmembrane region" description="Helical" evidence="5">
    <location>
        <begin position="146"/>
        <end position="165"/>
    </location>
</feature>
<accession>A0A433Q384</accession>
<reference evidence="7 8" key="1">
    <citation type="journal article" date="2018" name="New Phytol.">
        <title>Phylogenomics of Endogonaceae and evolution of mycorrhizas within Mucoromycota.</title>
        <authorList>
            <person name="Chang Y."/>
            <person name="Desiro A."/>
            <person name="Na H."/>
            <person name="Sandor L."/>
            <person name="Lipzen A."/>
            <person name="Clum A."/>
            <person name="Barry K."/>
            <person name="Grigoriev I.V."/>
            <person name="Martin F.M."/>
            <person name="Stajich J.E."/>
            <person name="Smith M.E."/>
            <person name="Bonito G."/>
            <person name="Spatafora J.W."/>
        </authorList>
    </citation>
    <scope>NUCLEOTIDE SEQUENCE [LARGE SCALE GENOMIC DNA]</scope>
    <source>
        <strain evidence="7 8">AD002</strain>
    </source>
</reference>
<dbReference type="PANTHER" id="PTHR12714">
    <property type="entry name" value="PROTEIN-S ISOPRENYLCYSTEINE O-METHYLTRANSFERASE"/>
    <property type="match status" value="1"/>
</dbReference>
<comment type="caution">
    <text evidence="7">The sequence shown here is derived from an EMBL/GenBank/DDBJ whole genome shotgun (WGS) entry which is preliminary data.</text>
</comment>
<name>A0A433Q384_9FUNG</name>
<evidence type="ECO:0000256" key="4">
    <source>
        <dbReference type="ARBA" id="ARBA00023136"/>
    </source>
</evidence>
<sequence>MWTKLLSVLVTGYLFLRGTTPPNTPHMSRDAIEKEGTLLDGFVASGPTWCKAVYKAVIGAFVGTMVVQELGLEGELSKFCPNPTRARLSSWSTADLVGFTCLVAGCLLRLWCYQTLGKYFTFHIAIREDHHIIRVGPYALVRHPSYTGLFLMGVGAHLLLIVKLWQCMPAPIGSHSGTFLVVGLVVFFAGTGKRVQLEEAMMHAKFRTEWEDYARMTKLFVPFLL</sequence>
<evidence type="ECO:0000256" key="5">
    <source>
        <dbReference type="RuleBase" id="RU362022"/>
    </source>
</evidence>
<keyword evidence="5" id="KW-0949">S-adenosyl-L-methionine</keyword>
<dbReference type="AlphaFoldDB" id="A0A433Q384"/>
<keyword evidence="5" id="KW-0489">Methyltransferase</keyword>
<evidence type="ECO:0000256" key="6">
    <source>
        <dbReference type="SAM" id="SignalP"/>
    </source>
</evidence>
<dbReference type="PANTHER" id="PTHR12714:SF9">
    <property type="entry name" value="PROTEIN-S-ISOPRENYLCYSTEINE O-METHYLTRANSFERASE"/>
    <property type="match status" value="1"/>
</dbReference>
<protein>
    <recommendedName>
        <fullName evidence="5">Protein-S-isoprenylcysteine O-methyltransferase</fullName>
        <ecNumber evidence="5">2.1.1.100</ecNumber>
    </recommendedName>
</protein>
<comment type="subcellular location">
    <subcellularLocation>
        <location evidence="5">Endoplasmic reticulum membrane</location>
        <topology evidence="5">Multi-pass membrane protein</topology>
    </subcellularLocation>
    <subcellularLocation>
        <location evidence="1">Membrane</location>
        <topology evidence="1">Multi-pass membrane protein</topology>
    </subcellularLocation>
</comment>
<dbReference type="GO" id="GO:0004671">
    <property type="term" value="F:protein C-terminal S-isoprenylcysteine carboxyl O-methyltransferase activity"/>
    <property type="evidence" value="ECO:0007669"/>
    <property type="project" value="UniProtKB-EC"/>
</dbReference>
<gene>
    <name evidence="7" type="ORF">BC938DRAFT_473903</name>
</gene>
<evidence type="ECO:0000256" key="3">
    <source>
        <dbReference type="ARBA" id="ARBA00022989"/>
    </source>
</evidence>
<dbReference type="Proteomes" id="UP000274822">
    <property type="component" value="Unassembled WGS sequence"/>
</dbReference>
<keyword evidence="2 5" id="KW-0812">Transmembrane</keyword>
<dbReference type="InterPro" id="IPR007269">
    <property type="entry name" value="ICMT_MeTrfase"/>
</dbReference>
<feature type="transmembrane region" description="Helical" evidence="5">
    <location>
        <begin position="93"/>
        <end position="111"/>
    </location>
</feature>
<evidence type="ECO:0000256" key="1">
    <source>
        <dbReference type="ARBA" id="ARBA00004141"/>
    </source>
</evidence>
<dbReference type="EC" id="2.1.1.100" evidence="5"/>
<feature type="transmembrane region" description="Helical" evidence="5">
    <location>
        <begin position="172"/>
        <end position="192"/>
    </location>
</feature>
<keyword evidence="4 5" id="KW-0472">Membrane</keyword>
<dbReference type="Pfam" id="PF04140">
    <property type="entry name" value="ICMT"/>
    <property type="match status" value="1"/>
</dbReference>
<evidence type="ECO:0000256" key="2">
    <source>
        <dbReference type="ARBA" id="ARBA00022692"/>
    </source>
</evidence>